<feature type="region of interest" description="Disordered" evidence="9">
    <location>
        <begin position="1"/>
        <end position="33"/>
    </location>
</feature>
<sequence length="116" mass="11860">MAEAAVTKDDPTASAPSETSAPPTATPDARPSELAMSDAWDRAIETGIKWAAYGLLAGGAVGVLLFRGGMSRSAVTGLGTGVGIGMAYADARREFADLAAHTRTDRLSVDPAPRTV</sequence>
<evidence type="ECO:0000256" key="8">
    <source>
        <dbReference type="ARBA" id="ARBA00023136"/>
    </source>
</evidence>
<feature type="transmembrane region" description="Helical" evidence="10">
    <location>
        <begin position="50"/>
        <end position="66"/>
    </location>
</feature>
<organism evidence="11 12">
    <name type="scientific">Cyanidium caldarium</name>
    <name type="common">Red alga</name>
    <dbReference type="NCBI Taxonomy" id="2771"/>
    <lineage>
        <taxon>Eukaryota</taxon>
        <taxon>Rhodophyta</taxon>
        <taxon>Bangiophyceae</taxon>
        <taxon>Cyanidiales</taxon>
        <taxon>Cyanidiaceae</taxon>
        <taxon>Cyanidium</taxon>
    </lineage>
</organism>
<evidence type="ECO:0000256" key="5">
    <source>
        <dbReference type="ARBA" id="ARBA00022792"/>
    </source>
</evidence>
<name>A0AAV9IS97_CYACA</name>
<dbReference type="EMBL" id="JANCYW010000004">
    <property type="protein sequence ID" value="KAK4535175.1"/>
    <property type="molecule type" value="Genomic_DNA"/>
</dbReference>
<evidence type="ECO:0000256" key="9">
    <source>
        <dbReference type="SAM" id="MobiDB-lite"/>
    </source>
</evidence>
<evidence type="ECO:0000256" key="2">
    <source>
        <dbReference type="ARBA" id="ARBA00004434"/>
    </source>
</evidence>
<evidence type="ECO:0000256" key="6">
    <source>
        <dbReference type="ARBA" id="ARBA00022989"/>
    </source>
</evidence>
<comment type="similarity">
    <text evidence="3">Belongs to the MICOS complex subunit Mic10 family.</text>
</comment>
<evidence type="ECO:0000256" key="10">
    <source>
        <dbReference type="SAM" id="Phobius"/>
    </source>
</evidence>
<comment type="subcellular location">
    <subcellularLocation>
        <location evidence="2">Mitochondrion inner membrane</location>
        <topology evidence="2">Single-pass membrane protein</topology>
    </subcellularLocation>
</comment>
<dbReference type="AlphaFoldDB" id="A0AAV9IS97"/>
<proteinExistence type="inferred from homology"/>
<dbReference type="PANTHER" id="PTHR21304">
    <property type="entry name" value="MICOS COMPLEX SUBUNIT MIC10"/>
    <property type="match status" value="1"/>
</dbReference>
<accession>A0AAV9IS97</accession>
<evidence type="ECO:0000256" key="3">
    <source>
        <dbReference type="ARBA" id="ARBA00006792"/>
    </source>
</evidence>
<keyword evidence="4 10" id="KW-0812">Transmembrane</keyword>
<evidence type="ECO:0000256" key="1">
    <source>
        <dbReference type="ARBA" id="ARBA00002689"/>
    </source>
</evidence>
<keyword evidence="6 10" id="KW-1133">Transmembrane helix</keyword>
<evidence type="ECO:0000313" key="12">
    <source>
        <dbReference type="Proteomes" id="UP001301350"/>
    </source>
</evidence>
<reference evidence="11 12" key="1">
    <citation type="submission" date="2022-07" db="EMBL/GenBank/DDBJ databases">
        <title>Genome-wide signatures of adaptation to extreme environments.</title>
        <authorList>
            <person name="Cho C.H."/>
            <person name="Yoon H.S."/>
        </authorList>
    </citation>
    <scope>NUCLEOTIDE SEQUENCE [LARGE SCALE GENOMIC DNA]</scope>
    <source>
        <strain evidence="11 12">DBV 063 E5</strain>
    </source>
</reference>
<dbReference type="PANTHER" id="PTHR21304:SF0">
    <property type="entry name" value="MICOS COMPLEX SUBUNIT MIC10"/>
    <property type="match status" value="1"/>
</dbReference>
<dbReference type="Proteomes" id="UP001301350">
    <property type="component" value="Unassembled WGS sequence"/>
</dbReference>
<evidence type="ECO:0000256" key="7">
    <source>
        <dbReference type="ARBA" id="ARBA00023128"/>
    </source>
</evidence>
<evidence type="ECO:0000256" key="4">
    <source>
        <dbReference type="ARBA" id="ARBA00022692"/>
    </source>
</evidence>
<protein>
    <submittedName>
        <fullName evidence="11">Uncharacterized protein</fullName>
    </submittedName>
</protein>
<keyword evidence="12" id="KW-1185">Reference proteome</keyword>
<keyword evidence="5" id="KW-0999">Mitochondrion inner membrane</keyword>
<dbReference type="InterPro" id="IPR007512">
    <property type="entry name" value="Mic10"/>
</dbReference>
<dbReference type="GO" id="GO:0061617">
    <property type="term" value="C:MICOS complex"/>
    <property type="evidence" value="ECO:0007669"/>
    <property type="project" value="InterPro"/>
</dbReference>
<comment type="function">
    <text evidence="1">Component of the MICOS complex, a large protein complex of the mitochondrial inner membrane that plays crucial roles in the maintenance of crista junctions, inner membrane architecture, and formation of contact sites to the outer membrane.</text>
</comment>
<keyword evidence="8 10" id="KW-0472">Membrane</keyword>
<comment type="caution">
    <text evidence="11">The sequence shown here is derived from an EMBL/GenBank/DDBJ whole genome shotgun (WGS) entry which is preliminary data.</text>
</comment>
<gene>
    <name evidence="11" type="ORF">CDCA_CDCA04G1200</name>
</gene>
<keyword evidence="7" id="KW-0496">Mitochondrion</keyword>
<feature type="compositionally biased region" description="Basic and acidic residues" evidence="9">
    <location>
        <begin position="1"/>
        <end position="11"/>
    </location>
</feature>
<dbReference type="Pfam" id="PF04418">
    <property type="entry name" value="DUF543"/>
    <property type="match status" value="1"/>
</dbReference>
<evidence type="ECO:0000313" key="11">
    <source>
        <dbReference type="EMBL" id="KAK4535175.1"/>
    </source>
</evidence>
<feature type="compositionally biased region" description="Low complexity" evidence="9">
    <location>
        <begin position="12"/>
        <end position="29"/>
    </location>
</feature>